<dbReference type="InterPro" id="IPR019489">
    <property type="entry name" value="Clp_ATPase_C"/>
</dbReference>
<evidence type="ECO:0000256" key="11">
    <source>
        <dbReference type="PROSITE-ProRule" id="PRU01251"/>
    </source>
</evidence>
<dbReference type="PROSITE" id="PS00871">
    <property type="entry name" value="CLPAB_2"/>
    <property type="match status" value="1"/>
</dbReference>
<dbReference type="GO" id="GO:0034605">
    <property type="term" value="P:cellular response to heat"/>
    <property type="evidence" value="ECO:0007669"/>
    <property type="project" value="TreeGrafter"/>
</dbReference>
<dbReference type="FunFam" id="3.40.50.300:FF:000120">
    <property type="entry name" value="ATP-dependent chaperone ClpB"/>
    <property type="match status" value="1"/>
</dbReference>
<dbReference type="GO" id="GO:0016887">
    <property type="term" value="F:ATP hydrolysis activity"/>
    <property type="evidence" value="ECO:0007669"/>
    <property type="project" value="InterPro"/>
</dbReference>
<dbReference type="GO" id="GO:0005524">
    <property type="term" value="F:ATP binding"/>
    <property type="evidence" value="ECO:0007669"/>
    <property type="project" value="UniProtKB-UniRule"/>
</dbReference>
<dbReference type="Pfam" id="PF00004">
    <property type="entry name" value="AAA"/>
    <property type="match status" value="1"/>
</dbReference>
<evidence type="ECO:0000256" key="6">
    <source>
        <dbReference type="ARBA" id="ARBA00022840"/>
    </source>
</evidence>
<dbReference type="InterPro" id="IPR036628">
    <property type="entry name" value="Clp_N_dom_sf"/>
</dbReference>
<dbReference type="EMBL" id="CP029077">
    <property type="protein sequence ID" value="QED23232.1"/>
    <property type="molecule type" value="Genomic_DNA"/>
</dbReference>
<comment type="function">
    <text evidence="9">Part of a stress-induced multi-chaperone system, it is involved in the recovery of the cell from heat-induced damage, in cooperation with DnaK, DnaJ and GrpE. Acts before DnaK, in the processing of protein aggregates. Protein binding stimulates the ATPase activity; ATP hydrolysis unfolds the denatured protein aggregates, which probably helps expose new hydrophobic binding sites on the surface of ClpB-bound aggregates, contributing to the solubilization and refolding of denatured protein aggregates by DnaK.</text>
</comment>
<dbReference type="Proteomes" id="UP000321934">
    <property type="component" value="Chromosome"/>
</dbReference>
<dbReference type="FunFam" id="3.40.50.300:FF:000025">
    <property type="entry name" value="ATP-dependent Clp protease subunit"/>
    <property type="match status" value="1"/>
</dbReference>
<dbReference type="InterPro" id="IPR004176">
    <property type="entry name" value="Clp_R_N"/>
</dbReference>
<evidence type="ECO:0000256" key="8">
    <source>
        <dbReference type="ARBA" id="ARBA00023186"/>
    </source>
</evidence>
<dbReference type="InterPro" id="IPR028299">
    <property type="entry name" value="ClpA/B_CS2"/>
</dbReference>
<evidence type="ECO:0000256" key="13">
    <source>
        <dbReference type="RuleBase" id="RU362034"/>
    </source>
</evidence>
<dbReference type="AlphaFoldDB" id="A0A5B8XD28"/>
<evidence type="ECO:0000256" key="3">
    <source>
        <dbReference type="ARBA" id="ARBA00017574"/>
    </source>
</evidence>
<dbReference type="InterPro" id="IPR018368">
    <property type="entry name" value="ClpA/B_CS1"/>
</dbReference>
<dbReference type="InterPro" id="IPR003593">
    <property type="entry name" value="AAA+_ATPase"/>
</dbReference>
<evidence type="ECO:0000313" key="16">
    <source>
        <dbReference type="Proteomes" id="UP000321934"/>
    </source>
</evidence>
<dbReference type="GO" id="GO:0005737">
    <property type="term" value="C:cytoplasm"/>
    <property type="evidence" value="ECO:0007669"/>
    <property type="project" value="UniProtKB-SubCell"/>
</dbReference>
<keyword evidence="16" id="KW-1185">Reference proteome</keyword>
<dbReference type="GO" id="GO:0042026">
    <property type="term" value="P:protein refolding"/>
    <property type="evidence" value="ECO:0007669"/>
    <property type="project" value="UniProtKB-UniRule"/>
</dbReference>
<evidence type="ECO:0000256" key="5">
    <source>
        <dbReference type="ARBA" id="ARBA00022741"/>
    </source>
</evidence>
<dbReference type="SMART" id="SM00382">
    <property type="entry name" value="AAA"/>
    <property type="match status" value="2"/>
</dbReference>
<dbReference type="Pfam" id="PF02861">
    <property type="entry name" value="Clp_N"/>
    <property type="match status" value="1"/>
</dbReference>
<evidence type="ECO:0000313" key="15">
    <source>
        <dbReference type="EMBL" id="QED23232.1"/>
    </source>
</evidence>
<keyword evidence="13" id="KW-0963">Cytoplasm</keyword>
<dbReference type="PROSITE" id="PS51903">
    <property type="entry name" value="CLP_R"/>
    <property type="match status" value="1"/>
</dbReference>
<evidence type="ECO:0000256" key="2">
    <source>
        <dbReference type="ARBA" id="ARBA00008675"/>
    </source>
</evidence>
<dbReference type="Pfam" id="PF17871">
    <property type="entry name" value="AAA_lid_9"/>
    <property type="match status" value="1"/>
</dbReference>
<name>A0A5B8XD28_9RICK</name>
<dbReference type="PANTHER" id="PTHR11638">
    <property type="entry name" value="ATP-DEPENDENT CLP PROTEASE"/>
    <property type="match status" value="1"/>
</dbReference>
<dbReference type="SUPFAM" id="SSF52540">
    <property type="entry name" value="P-loop containing nucleoside triphosphate hydrolases"/>
    <property type="match status" value="2"/>
</dbReference>
<dbReference type="InterPro" id="IPR027417">
    <property type="entry name" value="P-loop_NTPase"/>
</dbReference>
<organism evidence="15 16">
    <name type="scientific">Candidatus Deianiraea vastatrix</name>
    <dbReference type="NCBI Taxonomy" id="2163644"/>
    <lineage>
        <taxon>Bacteria</taxon>
        <taxon>Pseudomonadati</taxon>
        <taxon>Pseudomonadota</taxon>
        <taxon>Alphaproteobacteria</taxon>
        <taxon>Rickettsiales</taxon>
        <taxon>Candidatus Deianiraeaceae</taxon>
        <taxon>Candidatus Deianiraea</taxon>
    </lineage>
</organism>
<evidence type="ECO:0000256" key="9">
    <source>
        <dbReference type="ARBA" id="ARBA00025613"/>
    </source>
</evidence>
<keyword evidence="8 12" id="KW-0143">Chaperone</keyword>
<sequence length="864" mass="96683">MSINFEKYTNSARDLVNEAVKIATSMQHSSTGPEHILQAMLTNRESIVPNLLFSAKCSVSLLREKLQEILDNNSVLSNGGSTPYLSREAVICLTKAEQIAKQRSDEYTTVESILHGMLASKELKISKILQESGLVEPSLKAAIDEMRKGGSANSQDAENQYNALKKYTRNLTELAKNGKIDPVIGRDEEIRRTIQVLSRRIKNNPLLIGEPGVGKTAIIEGLAMRISKGDVPENLKNKTLLELDMALVVAGAKYKGEFEERFKAIINEVEKADGDIVLFIDEIHILMGAGGGGGAMDASNMLKPALARGQMHCIGATTLNEYKKYIEKDPAFARRLQTVFVSQPNVEDAITILRGIKEKYEMHHGVRITDSAIIAAVMMSNKYITDRFLPDKAIDLMDEAASRLKMQIDSKPEKIDNLDRKILQLKIEIEALKKEDDNASKKRMDAANIELDTLQRELVEFTSIWQSEKLKLNKIKELKMKLEDAKFELEKCQQSGNLARAGELRYSVIPHLENEIKTNQGEDGTSFIRETITSDDIAAVISKATGIPLEKMLTSEKEKLLHLEDDLKARVVGQDQAVEIIANAIRRSRSGLSSDNKPIGSFLFLGPTGVGKTELTKAVANMLFNDDKAMLRLDMSEYMEKHSVSRLIGAPPGYVGYDEGGVLTESIRRRPYQVVLFDEVEKAHPDVFNILLQLLDDGRLTDSQGRTADFTNTIVILTSNLGAQFINSNDAVNNFDKMKESVMSEVQRFFRPEFLNRLDEIIFFNRLKKENIAGILDIQIREIEEKLRRQELSIIFQQKAKDLLCDMGYDEIFGARPLKRVLQKQIYDSLANIILQGNFKPGDKIGVGTKDGSIILGKVKDKTE</sequence>
<dbReference type="CDD" id="cd19499">
    <property type="entry name" value="RecA-like_ClpB_Hsp104-like"/>
    <property type="match status" value="1"/>
</dbReference>
<comment type="similarity">
    <text evidence="2 12">Belongs to the ClpA/ClpB family.</text>
</comment>
<dbReference type="Pfam" id="PF10431">
    <property type="entry name" value="ClpB_D2-small"/>
    <property type="match status" value="1"/>
</dbReference>
<evidence type="ECO:0000256" key="12">
    <source>
        <dbReference type="RuleBase" id="RU004432"/>
    </source>
</evidence>
<dbReference type="InterPro" id="IPR050130">
    <property type="entry name" value="ClpA_ClpB"/>
</dbReference>
<feature type="domain" description="Clp R" evidence="14">
    <location>
        <begin position="5"/>
        <end position="149"/>
    </location>
</feature>
<dbReference type="PROSITE" id="PS00870">
    <property type="entry name" value="CLPAB_1"/>
    <property type="match status" value="1"/>
</dbReference>
<accession>A0A5B8XD28</accession>
<keyword evidence="4 11" id="KW-0677">Repeat</keyword>
<reference evidence="15 16" key="1">
    <citation type="journal article" date="2019" name="ISME J.">
        <title>Deianiraea, an extracellular bacterium associated with the ciliate Paramecium, suggests an alternative scenario for the evolution of Rickettsiales.</title>
        <authorList>
            <person name="Castelli M."/>
            <person name="Sabaneyeva E."/>
            <person name="Lanzoni O."/>
            <person name="Lebedeva N."/>
            <person name="Floriano A.M."/>
            <person name="Gaiarsa S."/>
            <person name="Benken K."/>
            <person name="Modeo L."/>
            <person name="Bandi C."/>
            <person name="Potekhin A."/>
            <person name="Sassera D."/>
            <person name="Petroni G."/>
        </authorList>
    </citation>
    <scope>NUCLEOTIDE SEQUENCE [LARGE SCALE GENOMIC DNA]</scope>
    <source>
        <strain evidence="15">CyL4-1</strain>
    </source>
</reference>
<dbReference type="Gene3D" id="1.10.1780.10">
    <property type="entry name" value="Clp, N-terminal domain"/>
    <property type="match status" value="1"/>
</dbReference>
<comment type="subunit">
    <text evidence="10">Homohexamer. The oligomerization is ATP-dependent.</text>
</comment>
<comment type="subcellular location">
    <subcellularLocation>
        <location evidence="1 13">Cytoplasm</location>
    </subcellularLocation>
</comment>
<keyword evidence="6 12" id="KW-0067">ATP-binding</keyword>
<evidence type="ECO:0000256" key="10">
    <source>
        <dbReference type="ARBA" id="ARBA00026057"/>
    </source>
</evidence>
<dbReference type="Gene3D" id="1.10.8.60">
    <property type="match status" value="1"/>
</dbReference>
<dbReference type="CDD" id="cd00009">
    <property type="entry name" value="AAA"/>
    <property type="match status" value="1"/>
</dbReference>
<comment type="subunit">
    <text evidence="13">Homohexamer; The oligomerization is ATP-dependent.</text>
</comment>
<keyword evidence="7 13" id="KW-0175">Coiled coil</keyword>
<evidence type="ECO:0000256" key="4">
    <source>
        <dbReference type="ARBA" id="ARBA00022737"/>
    </source>
</evidence>
<proteinExistence type="inferred from homology"/>
<evidence type="ECO:0000256" key="7">
    <source>
        <dbReference type="ARBA" id="ARBA00023054"/>
    </source>
</evidence>
<evidence type="ECO:0000256" key="1">
    <source>
        <dbReference type="ARBA" id="ARBA00004496"/>
    </source>
</evidence>
<dbReference type="FunFam" id="3.40.50.300:FF:000010">
    <property type="entry name" value="Chaperone clpB 1, putative"/>
    <property type="match status" value="1"/>
</dbReference>
<evidence type="ECO:0000259" key="14">
    <source>
        <dbReference type="PROSITE" id="PS51903"/>
    </source>
</evidence>
<dbReference type="InterPro" id="IPR041546">
    <property type="entry name" value="ClpA/ClpB_AAA_lid"/>
</dbReference>
<dbReference type="Pfam" id="PF07724">
    <property type="entry name" value="AAA_2"/>
    <property type="match status" value="1"/>
</dbReference>
<dbReference type="InterPro" id="IPR003959">
    <property type="entry name" value="ATPase_AAA_core"/>
</dbReference>
<dbReference type="Gene3D" id="3.40.50.300">
    <property type="entry name" value="P-loop containing nucleotide triphosphate hydrolases"/>
    <property type="match status" value="3"/>
</dbReference>
<dbReference type="NCBIfam" id="TIGR03346">
    <property type="entry name" value="chaperone_ClpB"/>
    <property type="match status" value="1"/>
</dbReference>
<dbReference type="PRINTS" id="PR00300">
    <property type="entry name" value="CLPPROTEASEA"/>
</dbReference>
<dbReference type="SUPFAM" id="SSF81923">
    <property type="entry name" value="Double Clp-N motif"/>
    <property type="match status" value="1"/>
</dbReference>
<keyword evidence="13" id="KW-0346">Stress response</keyword>
<protein>
    <recommendedName>
        <fullName evidence="3 13">Chaperone protein ClpB</fullName>
    </recommendedName>
</protein>
<gene>
    <name evidence="13" type="primary">clpB</name>
    <name evidence="15" type="ORF">Deia_00431</name>
</gene>
<dbReference type="PANTHER" id="PTHR11638:SF176">
    <property type="entry name" value="HEAT SHOCK PROTEIN 78, MITOCHONDRIAL"/>
    <property type="match status" value="1"/>
</dbReference>
<keyword evidence="5 12" id="KW-0547">Nucleotide-binding</keyword>
<dbReference type="InterPro" id="IPR001270">
    <property type="entry name" value="ClpA/B"/>
</dbReference>
<dbReference type="SMART" id="SM01086">
    <property type="entry name" value="ClpB_D2-small"/>
    <property type="match status" value="1"/>
</dbReference>
<feature type="coiled-coil region" evidence="13">
    <location>
        <begin position="415"/>
        <end position="495"/>
    </location>
</feature>
<dbReference type="InterPro" id="IPR017730">
    <property type="entry name" value="Chaperonin_ClpB"/>
</dbReference>